<evidence type="ECO:0000259" key="1">
    <source>
        <dbReference type="Pfam" id="PF01833"/>
    </source>
</evidence>
<keyword evidence="3" id="KW-1185">Reference proteome</keyword>
<name>A0ABS0EGB9_9FLAO</name>
<dbReference type="Gene3D" id="2.60.40.10">
    <property type="entry name" value="Immunoglobulins"/>
    <property type="match status" value="1"/>
</dbReference>
<reference evidence="2 3" key="1">
    <citation type="submission" date="2020-11" db="EMBL/GenBank/DDBJ databases">
        <title>Winogradskyella marina sp. nov., isolated from marine sediment.</title>
        <authorList>
            <person name="Bo J."/>
            <person name="Wang S."/>
            <person name="Song X."/>
            <person name="Du Z."/>
        </authorList>
    </citation>
    <scope>NUCLEOTIDE SEQUENCE [LARGE SCALE GENOMIC DNA]</scope>
    <source>
        <strain evidence="2 3">F6397</strain>
    </source>
</reference>
<proteinExistence type="predicted"/>
<dbReference type="InterPro" id="IPR014756">
    <property type="entry name" value="Ig_E-set"/>
</dbReference>
<organism evidence="2 3">
    <name type="scientific">Winogradskyella marina</name>
    <dbReference type="NCBI Taxonomy" id="2785530"/>
    <lineage>
        <taxon>Bacteria</taxon>
        <taxon>Pseudomonadati</taxon>
        <taxon>Bacteroidota</taxon>
        <taxon>Flavobacteriia</taxon>
        <taxon>Flavobacteriales</taxon>
        <taxon>Flavobacteriaceae</taxon>
        <taxon>Winogradskyella</taxon>
    </lineage>
</organism>
<feature type="non-terminal residue" evidence="2">
    <location>
        <position position="459"/>
    </location>
</feature>
<dbReference type="Pfam" id="PF01833">
    <property type="entry name" value="TIG"/>
    <property type="match status" value="1"/>
</dbReference>
<dbReference type="RefSeq" id="WP_195870758.1">
    <property type="nucleotide sequence ID" value="NZ_JADOET010000003.1"/>
</dbReference>
<feature type="domain" description="IPT/TIG" evidence="1">
    <location>
        <begin position="40"/>
        <end position="116"/>
    </location>
</feature>
<protein>
    <submittedName>
        <fullName evidence="2">IPT/TIG domain-containing protein</fullName>
    </submittedName>
</protein>
<evidence type="ECO:0000313" key="3">
    <source>
        <dbReference type="Proteomes" id="UP000611215"/>
    </source>
</evidence>
<dbReference type="InterPro" id="IPR013783">
    <property type="entry name" value="Ig-like_fold"/>
</dbReference>
<dbReference type="CDD" id="cd00603">
    <property type="entry name" value="IPT_PCSR"/>
    <property type="match status" value="1"/>
</dbReference>
<comment type="caution">
    <text evidence="2">The sequence shown here is derived from an EMBL/GenBank/DDBJ whole genome shotgun (WGS) entry which is preliminary data.</text>
</comment>
<gene>
    <name evidence="2" type="ORF">ITJ86_06245</name>
</gene>
<dbReference type="Proteomes" id="UP000611215">
    <property type="component" value="Unassembled WGS sequence"/>
</dbReference>
<accession>A0ABS0EGB9</accession>
<evidence type="ECO:0000313" key="2">
    <source>
        <dbReference type="EMBL" id="MBF8149489.1"/>
    </source>
</evidence>
<sequence length="459" mass="48757">MNRISLLTHYTYVISLIFITNTYASVSGAINEVNNFCPAPIINTFAPATGPENTLITINGSNFNTAATVSIDGIATSFTIIDDTQITALIPAGAMDASSISISSNGGCTGSSSTDFIVLESSCIVSDIYFSELYDAQSDAFGIIELYNPTNTTVNLDGVYEIFRYGNIGEPDADATVIPLTGSIPPLSTFIIQSNGSDACTGFSVDFTLGAGFNDNDEFKLKKNGIVIDNVQAIDERGYTIIRNSDAIAPASTFDSNDWYRDGSEDCSDIGSHTVNTTSTSPNITHPLSQDICENGNTSFSVSVDIGSYTYQWMTLNSSGNWVNVINNSNYAGASSNTLTISNAPSSFNGYQYHCIMTSTDCDLVSNAVQLQVSNPTVDVFSNQSVCSDYILPTLTNGDYYTATNGGGTQLNAGDTISTTQTIYVYNEIGTAPNTCSNESSFIVTVSGTPNVDTLSDQT</sequence>
<dbReference type="EMBL" id="JADOET010000003">
    <property type="protein sequence ID" value="MBF8149489.1"/>
    <property type="molecule type" value="Genomic_DNA"/>
</dbReference>
<dbReference type="SUPFAM" id="SSF81296">
    <property type="entry name" value="E set domains"/>
    <property type="match status" value="1"/>
</dbReference>
<dbReference type="InterPro" id="IPR002909">
    <property type="entry name" value="IPT_dom"/>
</dbReference>